<dbReference type="PANTHER" id="PTHR30383:SF5">
    <property type="entry name" value="SGNH HYDROLASE-TYPE ESTERASE DOMAIN-CONTAINING PROTEIN"/>
    <property type="match status" value="1"/>
</dbReference>
<dbReference type="GO" id="GO:0004622">
    <property type="term" value="F:phosphatidylcholine lysophospholipase activity"/>
    <property type="evidence" value="ECO:0007669"/>
    <property type="project" value="TreeGrafter"/>
</dbReference>
<keyword evidence="3" id="KW-1185">Reference proteome</keyword>
<organism evidence="2 3">
    <name type="scientific">Meridianimarinicoccus aquatilis</name>
    <dbReference type="NCBI Taxonomy" id="2552766"/>
    <lineage>
        <taxon>Bacteria</taxon>
        <taxon>Pseudomonadati</taxon>
        <taxon>Pseudomonadota</taxon>
        <taxon>Alphaproteobacteria</taxon>
        <taxon>Rhodobacterales</taxon>
        <taxon>Paracoccaceae</taxon>
        <taxon>Meridianimarinicoccus</taxon>
    </lineage>
</organism>
<dbReference type="Pfam" id="PF13472">
    <property type="entry name" value="Lipase_GDSL_2"/>
    <property type="match status" value="1"/>
</dbReference>
<dbReference type="OrthoDB" id="8347806at2"/>
<dbReference type="InterPro" id="IPR051532">
    <property type="entry name" value="Ester_Hydrolysis_Enzymes"/>
</dbReference>
<reference evidence="2 3" key="1">
    <citation type="submission" date="2019-03" db="EMBL/GenBank/DDBJ databases">
        <title>Rhodobacteraceae bacterium SM1902, a new member of the family Rhodobacteraceae isolated from Yantai.</title>
        <authorList>
            <person name="Sun Y."/>
        </authorList>
    </citation>
    <scope>NUCLEOTIDE SEQUENCE [LARGE SCALE GENOMIC DNA]</scope>
    <source>
        <strain evidence="2 3">SM1902</strain>
    </source>
</reference>
<protein>
    <submittedName>
        <fullName evidence="2">SGNH/GDSL hydrolase family protein</fullName>
    </submittedName>
</protein>
<evidence type="ECO:0000313" key="3">
    <source>
        <dbReference type="Proteomes" id="UP000294562"/>
    </source>
</evidence>
<feature type="domain" description="SGNH hydrolase-type esterase" evidence="1">
    <location>
        <begin position="50"/>
        <end position="211"/>
    </location>
</feature>
<dbReference type="EMBL" id="SMZO01000031">
    <property type="protein sequence ID" value="TDL86414.1"/>
    <property type="molecule type" value="Genomic_DNA"/>
</dbReference>
<comment type="caution">
    <text evidence="2">The sequence shown here is derived from an EMBL/GenBank/DDBJ whole genome shotgun (WGS) entry which is preliminary data.</text>
</comment>
<name>A0A4R6ASF6_9RHOB</name>
<keyword evidence="2" id="KW-0378">Hydrolase</keyword>
<dbReference type="SUPFAM" id="SSF52266">
    <property type="entry name" value="SGNH hydrolase"/>
    <property type="match status" value="1"/>
</dbReference>
<dbReference type="InterPro" id="IPR036514">
    <property type="entry name" value="SGNH_hydro_sf"/>
</dbReference>
<gene>
    <name evidence="2" type="ORF">E2L05_13370</name>
</gene>
<dbReference type="AlphaFoldDB" id="A0A4R6ASF6"/>
<sequence length="236" mass="24778">MAWGPRAQGLAAGLVLVLGAGLVLRGTGPAPGDRAIPPLASPPATLQIAAFGTSLTARNAWPDGLQAALRACLMQQVQVDRVAGVGQGSQWGLAQVSQVVALRPDIVLIEFTANDADLLDGVSVARSRAQHAQILAELRRDLPEARLVLMTMNPVSGWQRVKRLRLGAYHAMYRKLARDADVGLADLTPRWNVAPQDLRHAPDGLHPTGAATQVVVTPALTGLIGQAMGQSCGPPV</sequence>
<proteinExistence type="predicted"/>
<accession>A0A4R6ASF6</accession>
<evidence type="ECO:0000259" key="1">
    <source>
        <dbReference type="Pfam" id="PF13472"/>
    </source>
</evidence>
<dbReference type="Proteomes" id="UP000294562">
    <property type="component" value="Unassembled WGS sequence"/>
</dbReference>
<evidence type="ECO:0000313" key="2">
    <source>
        <dbReference type="EMBL" id="TDL86414.1"/>
    </source>
</evidence>
<dbReference type="PANTHER" id="PTHR30383">
    <property type="entry name" value="THIOESTERASE 1/PROTEASE 1/LYSOPHOSPHOLIPASE L1"/>
    <property type="match status" value="1"/>
</dbReference>
<dbReference type="InterPro" id="IPR013830">
    <property type="entry name" value="SGNH_hydro"/>
</dbReference>
<dbReference type="Gene3D" id="3.40.50.1110">
    <property type="entry name" value="SGNH hydrolase"/>
    <property type="match status" value="1"/>
</dbReference>
<dbReference type="RefSeq" id="WP_133343407.1">
    <property type="nucleotide sequence ID" value="NZ_SMZO01000031.1"/>
</dbReference>